<dbReference type="FunFam" id="3.40.50.150:FF:000019">
    <property type="entry name" value="tRNA (adenine(58)-N(1))-methyltransferase TrmI"/>
    <property type="match status" value="1"/>
</dbReference>
<dbReference type="GO" id="GO:0031515">
    <property type="term" value="C:tRNA (m1A) methyltransferase complex"/>
    <property type="evidence" value="ECO:0007669"/>
    <property type="project" value="InterPro"/>
</dbReference>
<dbReference type="Gene3D" id="3.40.50.150">
    <property type="entry name" value="Vaccinia Virus protein VP39"/>
    <property type="match status" value="1"/>
</dbReference>
<feature type="domain" description="tRNA (adenine(58)-N(1))-methyltransferase catalytic subunit TRM61 C-terminal" evidence="6">
    <location>
        <begin position="80"/>
        <end position="246"/>
    </location>
</feature>
<dbReference type="InterPro" id="IPR014816">
    <property type="entry name" value="tRNA_MeTrfase_Gcd14"/>
</dbReference>
<evidence type="ECO:0000313" key="7">
    <source>
        <dbReference type="EMBL" id="NEN06164.1"/>
    </source>
</evidence>
<dbReference type="GO" id="GO:0030488">
    <property type="term" value="P:tRNA methylation"/>
    <property type="evidence" value="ECO:0007669"/>
    <property type="project" value="InterPro"/>
</dbReference>
<dbReference type="EMBL" id="JAAGWY010000002">
    <property type="protein sequence ID" value="NEN06164.1"/>
    <property type="molecule type" value="Genomic_DNA"/>
</dbReference>
<evidence type="ECO:0000259" key="6">
    <source>
        <dbReference type="Pfam" id="PF08704"/>
    </source>
</evidence>
<evidence type="ECO:0000256" key="1">
    <source>
        <dbReference type="ARBA" id="ARBA00022603"/>
    </source>
</evidence>
<dbReference type="CDD" id="cd02440">
    <property type="entry name" value="AdoMet_MTases"/>
    <property type="match status" value="1"/>
</dbReference>
<gene>
    <name evidence="7" type="ORF">G3T36_09770</name>
</gene>
<dbReference type="Pfam" id="PF08704">
    <property type="entry name" value="GCD14"/>
    <property type="match status" value="1"/>
</dbReference>
<dbReference type="Proteomes" id="UP000474967">
    <property type="component" value="Unassembled WGS sequence"/>
</dbReference>
<keyword evidence="2 7" id="KW-0808">Transferase</keyword>
<comment type="caution">
    <text evidence="7">The sequence shown here is derived from an EMBL/GenBank/DDBJ whole genome shotgun (WGS) entry which is preliminary data.</text>
</comment>
<evidence type="ECO:0000256" key="5">
    <source>
        <dbReference type="SAM" id="MobiDB-lite"/>
    </source>
</evidence>
<dbReference type="PANTHER" id="PTHR12133:SF1">
    <property type="entry name" value="TRNA (ADENINE(58)-N(1))-METHYLTRANSFERASE, MITOCHONDRIAL"/>
    <property type="match status" value="1"/>
</dbReference>
<dbReference type="InterPro" id="IPR029063">
    <property type="entry name" value="SAM-dependent_MTases_sf"/>
</dbReference>
<feature type="region of interest" description="Disordered" evidence="5">
    <location>
        <begin position="280"/>
        <end position="350"/>
    </location>
</feature>
<dbReference type="AlphaFoldDB" id="A0A6L9XYS0"/>
<keyword evidence="4" id="KW-0819">tRNA processing</keyword>
<keyword evidence="3" id="KW-0949">S-adenosyl-L-methionine</keyword>
<dbReference type="GO" id="GO:0160107">
    <property type="term" value="F:tRNA (adenine(58)-N1)-methyltransferase activity"/>
    <property type="evidence" value="ECO:0007669"/>
    <property type="project" value="InterPro"/>
</dbReference>
<dbReference type="Gene3D" id="3.10.330.20">
    <property type="match status" value="1"/>
</dbReference>
<keyword evidence="8" id="KW-1185">Reference proteome</keyword>
<organism evidence="7 8">
    <name type="scientific">Leifsonia tongyongensis</name>
    <dbReference type="NCBI Taxonomy" id="1268043"/>
    <lineage>
        <taxon>Bacteria</taxon>
        <taxon>Bacillati</taxon>
        <taxon>Actinomycetota</taxon>
        <taxon>Actinomycetes</taxon>
        <taxon>Micrococcales</taxon>
        <taxon>Microbacteriaceae</taxon>
        <taxon>Leifsonia</taxon>
    </lineage>
</organism>
<dbReference type="SUPFAM" id="SSF53335">
    <property type="entry name" value="S-adenosyl-L-methionine-dependent methyltransferases"/>
    <property type="match status" value="1"/>
</dbReference>
<dbReference type="Pfam" id="PF14801">
    <property type="entry name" value="TrmI-like_N"/>
    <property type="match status" value="1"/>
</dbReference>
<sequence>MSASELPQSSGPFRAGDRVQLTGPKGKLNTITLEPGKVFHTHRGVLEHDAIIGLPDGSVVTNNVGVEHLALRPLLNDFVMSMPRGAAIIYPKDAAQILALADIFPGATVVEAGVGSGALSLWLLRAIGPTGSLRSFERRDEFADVARGNVATFLGRDPANWSVTVGDLQDTLPETVRAETVDRVVLDMLAPWECLDAVTEALKPGGVVLCYVATVTQLSRVAEAIRASGHYTHPQSSETMVRGWHVEGLAVRPDHRMIGHTGFLITARRLAPGTVLPELKRRPSKSDYSDDDVEAWTPGALGERQVSPKSLRKRVRAAGTGAELSKARNLAGDDATEADPGAQGTPSSIN</sequence>
<evidence type="ECO:0000256" key="2">
    <source>
        <dbReference type="ARBA" id="ARBA00022679"/>
    </source>
</evidence>
<dbReference type="PROSITE" id="PS51620">
    <property type="entry name" value="SAM_TRM61"/>
    <property type="match status" value="1"/>
</dbReference>
<dbReference type="PANTHER" id="PTHR12133">
    <property type="entry name" value="TRNA (ADENINE(58)-N(1))-METHYLTRANSFERASE"/>
    <property type="match status" value="1"/>
</dbReference>
<evidence type="ECO:0000256" key="3">
    <source>
        <dbReference type="ARBA" id="ARBA00022691"/>
    </source>
</evidence>
<proteinExistence type="predicted"/>
<accession>A0A6L9XYS0</accession>
<evidence type="ECO:0000313" key="8">
    <source>
        <dbReference type="Proteomes" id="UP000474967"/>
    </source>
</evidence>
<evidence type="ECO:0000256" key="4">
    <source>
        <dbReference type="ARBA" id="ARBA00022694"/>
    </source>
</evidence>
<dbReference type="RefSeq" id="WP_163289607.1">
    <property type="nucleotide sequence ID" value="NZ_JAAGWY010000002.1"/>
</dbReference>
<feature type="region of interest" description="Disordered" evidence="5">
    <location>
        <begin position="1"/>
        <end position="24"/>
    </location>
</feature>
<name>A0A6L9XYS0_9MICO</name>
<reference evidence="7 8" key="1">
    <citation type="journal article" date="2014" name="J. Microbiol.">
        <title>Diaminobutyricibacter tongyongensis gen. nov., sp. nov. and Homoserinibacter gongjuensis gen. nov., sp. nov. belong to the family Microbacteriaceae.</title>
        <authorList>
            <person name="Kim S.J."/>
            <person name="Ahn J.H."/>
            <person name="Weon H.Y."/>
            <person name="Hamada M."/>
            <person name="Suzuki K."/>
            <person name="Kwon S.W."/>
        </authorList>
    </citation>
    <scope>NUCLEOTIDE SEQUENCE [LARGE SCALE GENOMIC DNA]</scope>
    <source>
        <strain evidence="7 8">NBRC 108724</strain>
    </source>
</reference>
<dbReference type="InterPro" id="IPR049470">
    <property type="entry name" value="TRM61_C"/>
</dbReference>
<keyword evidence="1 7" id="KW-0489">Methyltransferase</keyword>
<feature type="compositionally biased region" description="Polar residues" evidence="5">
    <location>
        <begin position="1"/>
        <end position="11"/>
    </location>
</feature>
<protein>
    <submittedName>
        <fullName evidence="7">tRNA (Adenine-N1)-methyltransferase</fullName>
    </submittedName>
</protein>